<protein>
    <submittedName>
        <fullName evidence="1">Phosphonate C-P lyase system protein PhnG</fullName>
    </submittedName>
</protein>
<keyword evidence="1" id="KW-0456">Lyase</keyword>
<reference evidence="2 4" key="2">
    <citation type="submission" date="2018-06" db="EMBL/GenBank/DDBJ databases">
        <authorList>
            <consortium name="Pathogen Informatics"/>
            <person name="Doyle S."/>
        </authorList>
    </citation>
    <scope>NUCLEOTIDE SEQUENCE [LARGE SCALE GENOMIC DNA]</scope>
    <source>
        <strain evidence="2 4">NCTC13291</strain>
    </source>
</reference>
<evidence type="ECO:0000313" key="2">
    <source>
        <dbReference type="EMBL" id="SUE39297.1"/>
    </source>
</evidence>
<evidence type="ECO:0000313" key="3">
    <source>
        <dbReference type="Proteomes" id="UP000054844"/>
    </source>
</evidence>
<dbReference type="GO" id="GO:0019634">
    <property type="term" value="P:organic phosphonate metabolic process"/>
    <property type="evidence" value="ECO:0007669"/>
    <property type="project" value="InterPro"/>
</dbReference>
<dbReference type="InterPro" id="IPR009609">
    <property type="entry name" value="Phosphonate_metab_PhnG"/>
</dbReference>
<accession>A0A1S8D963</accession>
<dbReference type="STRING" id="207340.APZ41_001595"/>
<dbReference type="AlphaFoldDB" id="A0A1S8D963"/>
<gene>
    <name evidence="1" type="ORF">APZ41_001595</name>
    <name evidence="2" type="ORF">NCTC13291_01201</name>
</gene>
<proteinExistence type="predicted"/>
<evidence type="ECO:0000313" key="1">
    <source>
        <dbReference type="EMBL" id="ONH84912.1"/>
    </source>
</evidence>
<keyword evidence="3" id="KW-1185">Reference proteome</keyword>
<sequence>MAAESETREGAGAPATPVTAARQAVMALCAAATGAELDTALAAVGYAGPVQELRRPETGLVMVRGRAGGDGRRFNLGEATVTRAAVRIEGGETGFSYLLGRDAVRARQAAVLDALWQARAHRQAVEAALRPVAARREAERARRARQAAATRVDFFTMVRGED</sequence>
<name>A0A1S8D963_9PROT</name>
<reference evidence="1 3" key="1">
    <citation type="submission" date="2016-12" db="EMBL/GenBank/DDBJ databases">
        <title>Draft genome sequence of Roseomonas mucosa strain AU37, isolated from a peripheral intravenous catheter.</title>
        <authorList>
            <person name="Choudhury M.A."/>
            <person name="Sidjabat H.E."/>
            <person name="Wailan A.M."/>
            <person name="Zhang L."/>
            <person name="Marsh N.M."/>
            <person name="Rickard C.M."/>
            <person name="Davies M."/>
            <person name="Mcmillan D.J."/>
        </authorList>
    </citation>
    <scope>NUCLEOTIDE SEQUENCE [LARGE SCALE GENOMIC DNA]</scope>
    <source>
        <strain evidence="1 3">SAVE376</strain>
    </source>
</reference>
<dbReference type="GO" id="GO:0015716">
    <property type="term" value="P:organic phosphonate transport"/>
    <property type="evidence" value="ECO:0007669"/>
    <property type="project" value="InterPro"/>
</dbReference>
<dbReference type="NCBIfam" id="TIGR03293">
    <property type="entry name" value="PhnG_redo"/>
    <property type="match status" value="1"/>
</dbReference>
<organism evidence="1 3">
    <name type="scientific">Roseomonas mucosa</name>
    <dbReference type="NCBI Taxonomy" id="207340"/>
    <lineage>
        <taxon>Bacteria</taxon>
        <taxon>Pseudomonadati</taxon>
        <taxon>Pseudomonadota</taxon>
        <taxon>Alphaproteobacteria</taxon>
        <taxon>Acetobacterales</taxon>
        <taxon>Roseomonadaceae</taxon>
        <taxon>Roseomonas</taxon>
    </lineage>
</organism>
<dbReference type="Pfam" id="PF06754">
    <property type="entry name" value="PhnG"/>
    <property type="match status" value="1"/>
</dbReference>
<dbReference type="Proteomes" id="UP000054844">
    <property type="component" value="Unassembled WGS sequence"/>
</dbReference>
<evidence type="ECO:0000313" key="4">
    <source>
        <dbReference type="Proteomes" id="UP000254919"/>
    </source>
</evidence>
<dbReference type="OrthoDB" id="530475at2"/>
<dbReference type="GO" id="GO:0016829">
    <property type="term" value="F:lyase activity"/>
    <property type="evidence" value="ECO:0007669"/>
    <property type="project" value="UniProtKB-KW"/>
</dbReference>
<dbReference type="GeneID" id="99632252"/>
<dbReference type="RefSeq" id="WP_076970021.1">
    <property type="nucleotide sequence ID" value="NZ_AP031462.1"/>
</dbReference>
<dbReference type="EMBL" id="UGVN01000001">
    <property type="protein sequence ID" value="SUE39297.1"/>
    <property type="molecule type" value="Genomic_DNA"/>
</dbReference>
<dbReference type="EMBL" id="LLWF02000002">
    <property type="protein sequence ID" value="ONH84912.1"/>
    <property type="molecule type" value="Genomic_DNA"/>
</dbReference>
<dbReference type="Proteomes" id="UP000254919">
    <property type="component" value="Unassembled WGS sequence"/>
</dbReference>